<dbReference type="CDD" id="cd03801">
    <property type="entry name" value="GT4_PimA-like"/>
    <property type="match status" value="1"/>
</dbReference>
<dbReference type="InterPro" id="IPR001296">
    <property type="entry name" value="Glyco_trans_1"/>
</dbReference>
<accession>A0A1V9EMI8</accession>
<dbReference type="Gene3D" id="3.40.50.2000">
    <property type="entry name" value="Glycogen Phosphorylase B"/>
    <property type="match status" value="2"/>
</dbReference>
<gene>
    <name evidence="3" type="ORF">A4H97_07590</name>
</gene>
<feature type="domain" description="Glycosyltransferase subfamily 4-like N-terminal" evidence="2">
    <location>
        <begin position="14"/>
        <end position="168"/>
    </location>
</feature>
<comment type="caution">
    <text evidence="3">The sequence shown here is derived from an EMBL/GenBank/DDBJ whole genome shotgun (WGS) entry which is preliminary data.</text>
</comment>
<dbReference type="RefSeq" id="WP_081201471.1">
    <property type="nucleotide sequence ID" value="NZ_FOCZ01000002.1"/>
</dbReference>
<dbReference type="Pfam" id="PF13439">
    <property type="entry name" value="Glyco_transf_4"/>
    <property type="match status" value="1"/>
</dbReference>
<feature type="domain" description="Glycosyl transferase family 1" evidence="1">
    <location>
        <begin position="185"/>
        <end position="337"/>
    </location>
</feature>
<dbReference type="AlphaFoldDB" id="A0A1V9EMI8"/>
<proteinExistence type="predicted"/>
<evidence type="ECO:0000259" key="2">
    <source>
        <dbReference type="Pfam" id="PF13439"/>
    </source>
</evidence>
<evidence type="ECO:0000313" key="4">
    <source>
        <dbReference type="Proteomes" id="UP000192610"/>
    </source>
</evidence>
<organism evidence="3 4">
    <name type="scientific">Niastella yeongjuensis</name>
    <dbReference type="NCBI Taxonomy" id="354355"/>
    <lineage>
        <taxon>Bacteria</taxon>
        <taxon>Pseudomonadati</taxon>
        <taxon>Bacteroidota</taxon>
        <taxon>Chitinophagia</taxon>
        <taxon>Chitinophagales</taxon>
        <taxon>Chitinophagaceae</taxon>
        <taxon>Niastella</taxon>
    </lineage>
</organism>
<dbReference type="Pfam" id="PF00534">
    <property type="entry name" value="Glycos_transf_1"/>
    <property type="match status" value="1"/>
</dbReference>
<evidence type="ECO:0000313" key="3">
    <source>
        <dbReference type="EMBL" id="OQP47357.1"/>
    </source>
</evidence>
<reference evidence="4" key="1">
    <citation type="submission" date="2016-04" db="EMBL/GenBank/DDBJ databases">
        <authorList>
            <person name="Chen L."/>
            <person name="Zhuang W."/>
            <person name="Wang G."/>
        </authorList>
    </citation>
    <scope>NUCLEOTIDE SEQUENCE [LARGE SCALE GENOMIC DNA]</scope>
    <source>
        <strain evidence="4">17621</strain>
    </source>
</reference>
<dbReference type="SUPFAM" id="SSF53756">
    <property type="entry name" value="UDP-Glycosyltransferase/glycogen phosphorylase"/>
    <property type="match status" value="1"/>
</dbReference>
<name>A0A1V9EMI8_9BACT</name>
<dbReference type="OrthoDB" id="1522162at2"/>
<protein>
    <recommendedName>
        <fullName evidence="5">Glycosyl transferase family 1 domain-containing protein</fullName>
    </recommendedName>
</protein>
<dbReference type="PANTHER" id="PTHR12526">
    <property type="entry name" value="GLYCOSYLTRANSFERASE"/>
    <property type="match status" value="1"/>
</dbReference>
<dbReference type="Proteomes" id="UP000192610">
    <property type="component" value="Unassembled WGS sequence"/>
</dbReference>
<dbReference type="STRING" id="354355.SAMN05660816_01542"/>
<dbReference type="GO" id="GO:0016757">
    <property type="term" value="F:glycosyltransferase activity"/>
    <property type="evidence" value="ECO:0007669"/>
    <property type="project" value="InterPro"/>
</dbReference>
<sequence>MTILQLVQKPQLRGAEMFASQLSTHINEKGDKAMLVFVFPGKAPLPFSGETKHLNGSPKKRMWDIKAWRNLAQLIKEEKPDVVQANAGDTLKYAVFSKLFFKWKQPIVFRNASTISLYIKSAPAKLLNGFFFKYATRIVSVSRTSASDFANLFPQFKERIVTVPIGIEEAELNDAGKGNVLPGASKPVLVHVGGFTYEKNHVRLIGIFEGILKKQPGASLHFVGSGPLQGQIEELVKQKGLEQHVHFYGFRNDAMQFIKNADVLLLPSIIEGLPGVILEAFYCKTPVVAYEVGGIPEVVINNKTGYLVSKGNEEAFVDNVLKAIDKTPANEQMVQNAWQLVMNEYLNTRIAAKFLEVYNDIKK</sequence>
<dbReference type="PANTHER" id="PTHR12526:SF630">
    <property type="entry name" value="GLYCOSYLTRANSFERASE"/>
    <property type="match status" value="1"/>
</dbReference>
<evidence type="ECO:0000259" key="1">
    <source>
        <dbReference type="Pfam" id="PF00534"/>
    </source>
</evidence>
<dbReference type="EMBL" id="LVXG01000023">
    <property type="protein sequence ID" value="OQP47357.1"/>
    <property type="molecule type" value="Genomic_DNA"/>
</dbReference>
<evidence type="ECO:0008006" key="5">
    <source>
        <dbReference type="Google" id="ProtNLM"/>
    </source>
</evidence>
<dbReference type="InterPro" id="IPR028098">
    <property type="entry name" value="Glyco_trans_4-like_N"/>
</dbReference>
<keyword evidence="4" id="KW-1185">Reference proteome</keyword>